<dbReference type="GO" id="GO:0022857">
    <property type="term" value="F:transmembrane transporter activity"/>
    <property type="evidence" value="ECO:0007669"/>
    <property type="project" value="InterPro"/>
</dbReference>
<feature type="transmembrane region" description="Helical" evidence="6">
    <location>
        <begin position="13"/>
        <end position="31"/>
    </location>
</feature>
<evidence type="ECO:0000256" key="1">
    <source>
        <dbReference type="ARBA" id="ARBA00004429"/>
    </source>
</evidence>
<feature type="transmembrane region" description="Helical" evidence="6">
    <location>
        <begin position="207"/>
        <end position="225"/>
    </location>
</feature>
<dbReference type="CDD" id="cd06580">
    <property type="entry name" value="TM_PBP1_transp_TpRbsC_like"/>
    <property type="match status" value="1"/>
</dbReference>
<evidence type="ECO:0000256" key="3">
    <source>
        <dbReference type="ARBA" id="ARBA00022692"/>
    </source>
</evidence>
<keyword evidence="5 6" id="KW-0472">Membrane</keyword>
<feature type="transmembrane region" description="Helical" evidence="6">
    <location>
        <begin position="160"/>
        <end position="177"/>
    </location>
</feature>
<evidence type="ECO:0000256" key="4">
    <source>
        <dbReference type="ARBA" id="ARBA00022989"/>
    </source>
</evidence>
<dbReference type="PANTHER" id="PTHR43370:SF1">
    <property type="entry name" value="GUANOSINE ABC TRANSPORTER PERMEASE PROTEIN NUPQ"/>
    <property type="match status" value="1"/>
</dbReference>
<reference evidence="8" key="1">
    <citation type="submission" date="2016-02" db="EMBL/GenBank/DDBJ databases">
        <authorList>
            <person name="Rodrigo-Torres Lidia"/>
            <person name="Arahal R.David."/>
        </authorList>
    </citation>
    <scope>NUCLEOTIDE SEQUENCE [LARGE SCALE GENOMIC DNA]</scope>
    <source>
        <strain evidence="8">CECT 9029</strain>
    </source>
</reference>
<name>A0A128EUG6_9GAMM</name>
<evidence type="ECO:0000256" key="5">
    <source>
        <dbReference type="ARBA" id="ARBA00023136"/>
    </source>
</evidence>
<dbReference type="STRING" id="1796497.GCE9029_00707"/>
<comment type="subcellular location">
    <subcellularLocation>
        <location evidence="1">Cell inner membrane</location>
        <topology evidence="1">Multi-pass membrane protein</topology>
    </subcellularLocation>
</comment>
<accession>A0A128EUG6</accession>
<dbReference type="GO" id="GO:0005886">
    <property type="term" value="C:plasma membrane"/>
    <property type="evidence" value="ECO:0007669"/>
    <property type="project" value="UniProtKB-SubCell"/>
</dbReference>
<keyword evidence="4 6" id="KW-1133">Transmembrane helix</keyword>
<feature type="transmembrane region" description="Helical" evidence="6">
    <location>
        <begin position="293"/>
        <end position="312"/>
    </location>
</feature>
<keyword evidence="2" id="KW-1003">Cell membrane</keyword>
<dbReference type="OrthoDB" id="9792579at2"/>
<evidence type="ECO:0000256" key="6">
    <source>
        <dbReference type="SAM" id="Phobius"/>
    </source>
</evidence>
<dbReference type="PANTHER" id="PTHR43370">
    <property type="entry name" value="SUGAR ABC TRANSPORTER INTEGRAL MEMBRANE PROTEIN-RELATED"/>
    <property type="match status" value="1"/>
</dbReference>
<dbReference type="InterPro" id="IPR001851">
    <property type="entry name" value="ABC_transp_permease"/>
</dbReference>
<dbReference type="Pfam" id="PF02653">
    <property type="entry name" value="BPD_transp_2"/>
    <property type="match status" value="1"/>
</dbReference>
<keyword evidence="3 6" id="KW-0812">Transmembrane</keyword>
<dbReference type="RefSeq" id="WP_062661051.1">
    <property type="nucleotide sequence ID" value="NZ_FIZX01000001.1"/>
</dbReference>
<feature type="transmembrane region" description="Helical" evidence="6">
    <location>
        <begin position="92"/>
        <end position="114"/>
    </location>
</feature>
<feature type="transmembrane region" description="Helical" evidence="6">
    <location>
        <begin position="66"/>
        <end position="85"/>
    </location>
</feature>
<feature type="transmembrane region" description="Helical" evidence="6">
    <location>
        <begin position="257"/>
        <end position="273"/>
    </location>
</feature>
<keyword evidence="8" id="KW-1185">Reference proteome</keyword>
<sequence>MEWFNWILSSADSTLRLAVPLIFAAMAGIFSERAGVVDIGLEGKMLFAAFAAAAVSYVTGNPWLGLLAAIAGSMMLALVHGYASITQKGDQIISGLAVNFFASGMTITLGHAWFQRGGQTPTLHNDQRFLPAELPGAEWLGDTIPVIGPLYRDVISGHNILVYLAFIAVIITWWVLFRTRFGLRLRAVGEEPNAIDTAGISVVWLRYRAVLIAGLLCGLAGAYLSTAQNAAFGKEMTAGQGYIALAAVIFGKWQPRNALLACLLFGFLSALETRMQGVSIPLIGVLPTQLFSALPYVLTVVLLAGFIGKAIAPKAIGRPYEKER</sequence>
<protein>
    <submittedName>
        <fullName evidence="7">L-arabinose transporter permease protein</fullName>
    </submittedName>
</protein>
<dbReference type="Proteomes" id="UP000071641">
    <property type="component" value="Unassembled WGS sequence"/>
</dbReference>
<dbReference type="EMBL" id="FIZX01000001">
    <property type="protein sequence ID" value="CZF78227.1"/>
    <property type="molecule type" value="Genomic_DNA"/>
</dbReference>
<feature type="transmembrane region" description="Helical" evidence="6">
    <location>
        <begin position="231"/>
        <end position="250"/>
    </location>
</feature>
<gene>
    <name evidence="7" type="ORF">GCE9029_00707</name>
</gene>
<evidence type="ECO:0000313" key="7">
    <source>
        <dbReference type="EMBL" id="CZF78227.1"/>
    </source>
</evidence>
<evidence type="ECO:0000256" key="2">
    <source>
        <dbReference type="ARBA" id="ARBA00022475"/>
    </source>
</evidence>
<organism evidence="7 8">
    <name type="scientific">Grimontia celer</name>
    <dbReference type="NCBI Taxonomy" id="1796497"/>
    <lineage>
        <taxon>Bacteria</taxon>
        <taxon>Pseudomonadati</taxon>
        <taxon>Pseudomonadota</taxon>
        <taxon>Gammaproteobacteria</taxon>
        <taxon>Vibrionales</taxon>
        <taxon>Vibrionaceae</taxon>
        <taxon>Grimontia</taxon>
    </lineage>
</organism>
<evidence type="ECO:0000313" key="8">
    <source>
        <dbReference type="Proteomes" id="UP000071641"/>
    </source>
</evidence>
<dbReference type="AlphaFoldDB" id="A0A128EUG6"/>
<proteinExistence type="predicted"/>